<protein>
    <submittedName>
        <fullName evidence="1">Uncharacterized protein</fullName>
    </submittedName>
</protein>
<dbReference type="EMBL" id="JAAOIW010000047">
    <property type="protein sequence ID" value="NHN35600.1"/>
    <property type="molecule type" value="Genomic_DNA"/>
</dbReference>
<dbReference type="RefSeq" id="WP_166158745.1">
    <property type="nucleotide sequence ID" value="NZ_JAAOIW010000047.1"/>
</dbReference>
<evidence type="ECO:0000313" key="1">
    <source>
        <dbReference type="EMBL" id="NHN35600.1"/>
    </source>
</evidence>
<name>A0ABX0JGB0_9BACL</name>
<sequence>MRVALSQESKVQININQGQKSILKSNGDILIRKEGVIQCDLYSAGNIIFYLDNSVCRGSKLEAGDTISAMYVGGMTGVRTSLKAAKKVMVKKMFEGRVIIDRYSTDIFEPVEEKTFDRNSFKQAE</sequence>
<reference evidence="1" key="1">
    <citation type="submission" date="2020-03" db="EMBL/GenBank/DDBJ databases">
        <title>Draft sequencing of Paenibacilllus sp. S3N08.</title>
        <authorList>
            <person name="Kim D.-U."/>
        </authorList>
    </citation>
    <scope>NUCLEOTIDE SEQUENCE</scope>
    <source>
        <strain evidence="1">S3N08</strain>
    </source>
</reference>
<gene>
    <name evidence="1" type="ORF">G9U52_38625</name>
</gene>
<comment type="caution">
    <text evidence="1">The sequence shown here is derived from an EMBL/GenBank/DDBJ whole genome shotgun (WGS) entry which is preliminary data.</text>
</comment>
<dbReference type="Proteomes" id="UP001165962">
    <property type="component" value="Unassembled WGS sequence"/>
</dbReference>
<evidence type="ECO:0000313" key="2">
    <source>
        <dbReference type="Proteomes" id="UP001165962"/>
    </source>
</evidence>
<organism evidence="1 2">
    <name type="scientific">Paenibacillus agricola</name>
    <dbReference type="NCBI Taxonomy" id="2716264"/>
    <lineage>
        <taxon>Bacteria</taxon>
        <taxon>Bacillati</taxon>
        <taxon>Bacillota</taxon>
        <taxon>Bacilli</taxon>
        <taxon>Bacillales</taxon>
        <taxon>Paenibacillaceae</taxon>
        <taxon>Paenibacillus</taxon>
    </lineage>
</organism>
<accession>A0ABX0JGB0</accession>
<proteinExistence type="predicted"/>
<keyword evidence="2" id="KW-1185">Reference proteome</keyword>